<dbReference type="EMBL" id="AP019860">
    <property type="protein sequence ID" value="BBM86976.1"/>
    <property type="molecule type" value="Genomic_DNA"/>
</dbReference>
<dbReference type="PANTHER" id="PTHR43080">
    <property type="entry name" value="CBS DOMAIN-CONTAINING PROTEIN CBSX3, MITOCHONDRIAL"/>
    <property type="match status" value="1"/>
</dbReference>
<dbReference type="SMART" id="SM00116">
    <property type="entry name" value="CBS"/>
    <property type="match status" value="2"/>
</dbReference>
<keyword evidence="5" id="KW-1185">Reference proteome</keyword>
<evidence type="ECO:0000313" key="5">
    <source>
        <dbReference type="Proteomes" id="UP000326354"/>
    </source>
</evidence>
<evidence type="ECO:0000313" key="4">
    <source>
        <dbReference type="EMBL" id="BBM86976.1"/>
    </source>
</evidence>
<proteinExistence type="predicted"/>
<dbReference type="KEGG" id="uam:UABAM_05378"/>
<feature type="domain" description="CBS" evidence="3">
    <location>
        <begin position="70"/>
        <end position="125"/>
    </location>
</feature>
<evidence type="ECO:0000256" key="2">
    <source>
        <dbReference type="PROSITE-ProRule" id="PRU00703"/>
    </source>
</evidence>
<evidence type="ECO:0000259" key="3">
    <source>
        <dbReference type="PROSITE" id="PS51371"/>
    </source>
</evidence>
<accession>A0A5S9F5L2</accession>
<dbReference type="PROSITE" id="PS51371">
    <property type="entry name" value="CBS"/>
    <property type="match status" value="2"/>
</dbReference>
<keyword evidence="1 2" id="KW-0129">CBS domain</keyword>
<dbReference type="PANTHER" id="PTHR43080:SF29">
    <property type="entry name" value="OS02G0818000 PROTEIN"/>
    <property type="match status" value="1"/>
</dbReference>
<gene>
    <name evidence="4" type="ORF">UABAM_05378</name>
</gene>
<dbReference type="SUPFAM" id="SSF54631">
    <property type="entry name" value="CBS-domain pair"/>
    <property type="match status" value="1"/>
</dbReference>
<dbReference type="InterPro" id="IPR046342">
    <property type="entry name" value="CBS_dom_sf"/>
</dbReference>
<evidence type="ECO:0000256" key="1">
    <source>
        <dbReference type="ARBA" id="ARBA00023122"/>
    </source>
</evidence>
<organism evidence="4 5">
    <name type="scientific">Uabimicrobium amorphum</name>
    <dbReference type="NCBI Taxonomy" id="2596890"/>
    <lineage>
        <taxon>Bacteria</taxon>
        <taxon>Pseudomonadati</taxon>
        <taxon>Planctomycetota</taxon>
        <taxon>Candidatus Uabimicrobiia</taxon>
        <taxon>Candidatus Uabimicrobiales</taxon>
        <taxon>Candidatus Uabimicrobiaceae</taxon>
        <taxon>Candidatus Uabimicrobium</taxon>
    </lineage>
</organism>
<dbReference type="RefSeq" id="WP_151971010.1">
    <property type="nucleotide sequence ID" value="NZ_AP019860.1"/>
</dbReference>
<feature type="domain" description="CBS" evidence="3">
    <location>
        <begin position="10"/>
        <end position="66"/>
    </location>
</feature>
<reference evidence="4 5" key="1">
    <citation type="submission" date="2019-08" db="EMBL/GenBank/DDBJ databases">
        <title>Complete genome sequence of Candidatus Uab amorphum.</title>
        <authorList>
            <person name="Shiratori T."/>
            <person name="Suzuki S."/>
            <person name="Kakizawa Y."/>
            <person name="Ishida K."/>
        </authorList>
    </citation>
    <scope>NUCLEOTIDE SEQUENCE [LARGE SCALE GENOMIC DNA]</scope>
    <source>
        <strain evidence="4 5">SRT547</strain>
    </source>
</reference>
<protein>
    <submittedName>
        <fullName evidence="4">Acetoin utilization protein AcuB</fullName>
    </submittedName>
</protein>
<dbReference type="OrthoDB" id="278773at2"/>
<dbReference type="Proteomes" id="UP000326354">
    <property type="component" value="Chromosome"/>
</dbReference>
<dbReference type="AlphaFoldDB" id="A0A5S9F5L2"/>
<dbReference type="Gene3D" id="3.10.580.10">
    <property type="entry name" value="CBS-domain"/>
    <property type="match status" value="1"/>
</dbReference>
<dbReference type="InterPro" id="IPR051257">
    <property type="entry name" value="Diverse_CBS-Domain"/>
</dbReference>
<dbReference type="InterPro" id="IPR000644">
    <property type="entry name" value="CBS_dom"/>
</dbReference>
<name>A0A5S9F5L2_UABAM</name>
<dbReference type="Pfam" id="PF00571">
    <property type="entry name" value="CBS"/>
    <property type="match status" value="2"/>
</dbReference>
<sequence length="130" mass="14792">MAQVKVADLMAKNVITAQKHHTIDHIRKLMQNNSIHAVPIVDSENVPVGIVTSMDLSDEHKPTTPVSNVMTERVYRIPQYNGVHQAARLMRNHKIHHVLVTHEQELVGILSSFDLLALVEEHRYVPKNKK</sequence>